<reference evidence="1 2" key="1">
    <citation type="journal article" date="2021" name="Int. J. Syst. Evol. Microbiol.">
        <title>Reticulibacter mediterranei gen. nov., sp. nov., within the new family Reticulibacteraceae fam. nov., and Ktedonospora formicarum gen. nov., sp. nov., Ktedonobacter robiniae sp. nov., Dictyobacter formicarum sp. nov. and Dictyobacter arantiisoli sp. nov., belonging to the class Ktedonobacteria.</title>
        <authorList>
            <person name="Yabe S."/>
            <person name="Zheng Y."/>
            <person name="Wang C.M."/>
            <person name="Sakai Y."/>
            <person name="Abe K."/>
            <person name="Yokota A."/>
            <person name="Donadio S."/>
            <person name="Cavaletti L."/>
            <person name="Monciardini P."/>
        </authorList>
    </citation>
    <scope>NUCLEOTIDE SEQUENCE [LARGE SCALE GENOMIC DNA]</scope>
    <source>
        <strain evidence="1 2">SOSP1-30</strain>
    </source>
</reference>
<gene>
    <name evidence="1" type="ORF">KSB_51270</name>
</gene>
<protein>
    <recommendedName>
        <fullName evidence="3">IS110 family transposase</fullName>
    </recommendedName>
</protein>
<sequence length="63" mass="7327">MAVGHSILVIFYHMVKTGEPYHEKGVDYFTTVNKQKIQQRLVRQLERLGNTVILQPQVEMTLV</sequence>
<dbReference type="Proteomes" id="UP000654345">
    <property type="component" value="Unassembled WGS sequence"/>
</dbReference>
<name>A0ABQ3UW72_9CHLR</name>
<evidence type="ECO:0000313" key="1">
    <source>
        <dbReference type="EMBL" id="GHO56652.1"/>
    </source>
</evidence>
<keyword evidence="2" id="KW-1185">Reference proteome</keyword>
<accession>A0ABQ3UW72</accession>
<organism evidence="1 2">
    <name type="scientific">Ktedonobacter robiniae</name>
    <dbReference type="NCBI Taxonomy" id="2778365"/>
    <lineage>
        <taxon>Bacteria</taxon>
        <taxon>Bacillati</taxon>
        <taxon>Chloroflexota</taxon>
        <taxon>Ktedonobacteria</taxon>
        <taxon>Ktedonobacterales</taxon>
        <taxon>Ktedonobacteraceae</taxon>
        <taxon>Ktedonobacter</taxon>
    </lineage>
</organism>
<evidence type="ECO:0008006" key="3">
    <source>
        <dbReference type="Google" id="ProtNLM"/>
    </source>
</evidence>
<proteinExistence type="predicted"/>
<comment type="caution">
    <text evidence="1">The sequence shown here is derived from an EMBL/GenBank/DDBJ whole genome shotgun (WGS) entry which is preliminary data.</text>
</comment>
<dbReference type="RefSeq" id="WP_201373119.1">
    <property type="nucleotide sequence ID" value="NZ_BNJG01000002.1"/>
</dbReference>
<evidence type="ECO:0000313" key="2">
    <source>
        <dbReference type="Proteomes" id="UP000654345"/>
    </source>
</evidence>
<dbReference type="EMBL" id="BNJG01000002">
    <property type="protein sequence ID" value="GHO56652.1"/>
    <property type="molecule type" value="Genomic_DNA"/>
</dbReference>